<keyword evidence="1" id="KW-0732">Signal</keyword>
<name>A0A316FZ94_9GAMM</name>
<dbReference type="Gene3D" id="2.60.120.200">
    <property type="match status" value="1"/>
</dbReference>
<organism evidence="2 3">
    <name type="scientific">Pleionea mediterranea</name>
    <dbReference type="NCBI Taxonomy" id="523701"/>
    <lineage>
        <taxon>Bacteria</taxon>
        <taxon>Pseudomonadati</taxon>
        <taxon>Pseudomonadota</taxon>
        <taxon>Gammaproteobacteria</taxon>
        <taxon>Oceanospirillales</taxon>
        <taxon>Pleioneaceae</taxon>
        <taxon>Pleionea</taxon>
    </lineage>
</organism>
<dbReference type="OrthoDB" id="5735905at2"/>
<accession>A0A316FZ94</accession>
<protein>
    <recommendedName>
        <fullName evidence="4">Polysaccharide lyase-like protein</fullName>
    </recommendedName>
</protein>
<evidence type="ECO:0000256" key="1">
    <source>
        <dbReference type="SAM" id="SignalP"/>
    </source>
</evidence>
<evidence type="ECO:0000313" key="2">
    <source>
        <dbReference type="EMBL" id="PWK53712.1"/>
    </source>
</evidence>
<keyword evidence="3" id="KW-1185">Reference proteome</keyword>
<dbReference type="AlphaFoldDB" id="A0A316FZ94"/>
<comment type="caution">
    <text evidence="2">The sequence shown here is derived from an EMBL/GenBank/DDBJ whole genome shotgun (WGS) entry which is preliminary data.</text>
</comment>
<proteinExistence type="predicted"/>
<reference evidence="2 3" key="1">
    <citation type="submission" date="2018-05" db="EMBL/GenBank/DDBJ databases">
        <title>Genomic Encyclopedia of Type Strains, Phase IV (KMG-IV): sequencing the most valuable type-strain genomes for metagenomic binning, comparative biology and taxonomic classification.</title>
        <authorList>
            <person name="Goeker M."/>
        </authorList>
    </citation>
    <scope>NUCLEOTIDE SEQUENCE [LARGE SCALE GENOMIC DNA]</scope>
    <source>
        <strain evidence="2 3">DSM 25350</strain>
    </source>
</reference>
<gene>
    <name evidence="2" type="ORF">C8D97_102100</name>
</gene>
<dbReference type="EMBL" id="QGGU01000002">
    <property type="protein sequence ID" value="PWK53712.1"/>
    <property type="molecule type" value="Genomic_DNA"/>
</dbReference>
<dbReference type="Proteomes" id="UP000245790">
    <property type="component" value="Unassembled WGS sequence"/>
</dbReference>
<dbReference type="RefSeq" id="WP_109761783.1">
    <property type="nucleotide sequence ID" value="NZ_QGGU01000002.1"/>
</dbReference>
<feature type="chain" id="PRO_5016386586" description="Polysaccharide lyase-like protein" evidence="1">
    <location>
        <begin position="20"/>
        <end position="332"/>
    </location>
</feature>
<feature type="signal peptide" evidence="1">
    <location>
        <begin position="1"/>
        <end position="19"/>
    </location>
</feature>
<evidence type="ECO:0000313" key="3">
    <source>
        <dbReference type="Proteomes" id="UP000245790"/>
    </source>
</evidence>
<evidence type="ECO:0008006" key="4">
    <source>
        <dbReference type="Google" id="ProtNLM"/>
    </source>
</evidence>
<sequence length="332" mass="37159">MKYIKLMTSLSVACCFASATTEYPTLNTGFESGPNNAVINDIDEPFQTIYSNEQAKDGSYSAKLTIDGGSDGWGQFGFREILDPKLDKGSDIWLSLDMFVPNSFSLETNFSLKFLRFHIATNDNQHLGYIDIYINRDGTFRYQSELYASQKVVINDFNPGAISNQGIVGAESGQTYDVFRTKKALNSTQGSLVIKKKGEDNLNLRDGEELTSGGQRVGYVSSASSNSVVTPLGENFDNNIKTVQKGQWENYIFHIRFSDDNPKVEFRKNCHVLFQTKSDPTLINASDLVYHFLLFTYWNGHAPQTQSLYIDNFRLSSQPPTNCKTPNAPDAN</sequence>